<protein>
    <submittedName>
        <fullName evidence="2">Uncharacterized protein</fullName>
    </submittedName>
</protein>
<keyword evidence="1" id="KW-1185">Reference proteome</keyword>
<dbReference type="AlphaFoldDB" id="A0A1I7Z0L1"/>
<reference evidence="2" key="1">
    <citation type="submission" date="2016-11" db="UniProtKB">
        <authorList>
            <consortium name="WormBaseParasite"/>
        </authorList>
    </citation>
    <scope>IDENTIFICATION</scope>
</reference>
<accession>A0A1I7Z0L1</accession>
<sequence>MSQTSLRLADSRQSTTRKRRVCLVASHLDASRGTYVRTEARQAPFDSRRVFHVYFTNGCCPSASRHDCLARRWHRLLLSHYSAVYRTRAGQSPSSSSSLSFAVSLSVRFLLHVAMPTVRNLSSPCQPPSPTAPAVSVCTTRRAPFSKLRLFPT</sequence>
<evidence type="ECO:0000313" key="1">
    <source>
        <dbReference type="Proteomes" id="UP000095287"/>
    </source>
</evidence>
<evidence type="ECO:0000313" key="2">
    <source>
        <dbReference type="WBParaSite" id="L893_g21709.t1"/>
    </source>
</evidence>
<organism evidence="1 2">
    <name type="scientific">Steinernema glaseri</name>
    <dbReference type="NCBI Taxonomy" id="37863"/>
    <lineage>
        <taxon>Eukaryota</taxon>
        <taxon>Metazoa</taxon>
        <taxon>Ecdysozoa</taxon>
        <taxon>Nematoda</taxon>
        <taxon>Chromadorea</taxon>
        <taxon>Rhabditida</taxon>
        <taxon>Tylenchina</taxon>
        <taxon>Panagrolaimomorpha</taxon>
        <taxon>Strongyloidoidea</taxon>
        <taxon>Steinernematidae</taxon>
        <taxon>Steinernema</taxon>
    </lineage>
</organism>
<proteinExistence type="predicted"/>
<name>A0A1I7Z0L1_9BILA</name>
<dbReference type="WBParaSite" id="L893_g21709.t1">
    <property type="protein sequence ID" value="L893_g21709.t1"/>
    <property type="gene ID" value="L893_g21709"/>
</dbReference>
<dbReference type="Proteomes" id="UP000095287">
    <property type="component" value="Unplaced"/>
</dbReference>